<evidence type="ECO:0000256" key="1">
    <source>
        <dbReference type="SAM" id="MobiDB-lite"/>
    </source>
</evidence>
<dbReference type="Proteomes" id="UP001610446">
    <property type="component" value="Unassembled WGS sequence"/>
</dbReference>
<feature type="chain" id="PRO_5045281012" description="Chitin-binding type-4 domain-containing protein" evidence="2">
    <location>
        <begin position="26"/>
        <end position="188"/>
    </location>
</feature>
<comment type="caution">
    <text evidence="3">The sequence shown here is derived from an EMBL/GenBank/DDBJ whole genome shotgun (WGS) entry which is preliminary data.</text>
</comment>
<organism evidence="3 4">
    <name type="scientific">Aspergillus pseudoustus</name>
    <dbReference type="NCBI Taxonomy" id="1810923"/>
    <lineage>
        <taxon>Eukaryota</taxon>
        <taxon>Fungi</taxon>
        <taxon>Dikarya</taxon>
        <taxon>Ascomycota</taxon>
        <taxon>Pezizomycotina</taxon>
        <taxon>Eurotiomycetes</taxon>
        <taxon>Eurotiomycetidae</taxon>
        <taxon>Eurotiales</taxon>
        <taxon>Aspergillaceae</taxon>
        <taxon>Aspergillus</taxon>
        <taxon>Aspergillus subgen. Nidulantes</taxon>
    </lineage>
</organism>
<evidence type="ECO:0000256" key="2">
    <source>
        <dbReference type="SAM" id="SignalP"/>
    </source>
</evidence>
<feature type="region of interest" description="Disordered" evidence="1">
    <location>
        <begin position="165"/>
        <end position="188"/>
    </location>
</feature>
<dbReference type="EMBL" id="JBFXLU010000021">
    <property type="protein sequence ID" value="KAL2853304.1"/>
    <property type="molecule type" value="Genomic_DNA"/>
</dbReference>
<evidence type="ECO:0000313" key="4">
    <source>
        <dbReference type="Proteomes" id="UP001610446"/>
    </source>
</evidence>
<evidence type="ECO:0008006" key="5">
    <source>
        <dbReference type="Google" id="ProtNLM"/>
    </source>
</evidence>
<gene>
    <name evidence="3" type="ORF">BJY01DRAFT_244270</name>
</gene>
<accession>A0ABR4KNA2</accession>
<keyword evidence="4" id="KW-1185">Reference proteome</keyword>
<proteinExistence type="predicted"/>
<reference evidence="3 4" key="1">
    <citation type="submission" date="2024-07" db="EMBL/GenBank/DDBJ databases">
        <title>Section-level genome sequencing and comparative genomics of Aspergillus sections Usti and Cavernicolus.</title>
        <authorList>
            <consortium name="Lawrence Berkeley National Laboratory"/>
            <person name="Nybo J.L."/>
            <person name="Vesth T.C."/>
            <person name="Theobald S."/>
            <person name="Frisvad J.C."/>
            <person name="Larsen T.O."/>
            <person name="Kjaerboelling I."/>
            <person name="Rothschild-Mancinelli K."/>
            <person name="Lyhne E.K."/>
            <person name="Kogle M.E."/>
            <person name="Barry K."/>
            <person name="Clum A."/>
            <person name="Na H."/>
            <person name="Ledsgaard L."/>
            <person name="Lin J."/>
            <person name="Lipzen A."/>
            <person name="Kuo A."/>
            <person name="Riley R."/>
            <person name="Mondo S."/>
            <person name="Labutti K."/>
            <person name="Haridas S."/>
            <person name="Pangalinan J."/>
            <person name="Salamov A.A."/>
            <person name="Simmons B.A."/>
            <person name="Magnuson J.K."/>
            <person name="Chen J."/>
            <person name="Drula E."/>
            <person name="Henrissat B."/>
            <person name="Wiebenga A."/>
            <person name="Lubbers R.J."/>
            <person name="Gomes A.C."/>
            <person name="Makela M.R."/>
            <person name="Stajich J."/>
            <person name="Grigoriev I.V."/>
            <person name="Mortensen U.H."/>
            <person name="De Vries R.P."/>
            <person name="Baker S.E."/>
            <person name="Andersen M.R."/>
        </authorList>
    </citation>
    <scope>NUCLEOTIDE SEQUENCE [LARGE SCALE GENOMIC DNA]</scope>
    <source>
        <strain evidence="3 4">CBS 123904</strain>
    </source>
</reference>
<keyword evidence="2" id="KW-0732">Signal</keyword>
<protein>
    <recommendedName>
        <fullName evidence="5">Chitin-binding type-4 domain-containing protein</fullName>
    </recommendedName>
</protein>
<evidence type="ECO:0000313" key="3">
    <source>
        <dbReference type="EMBL" id="KAL2853304.1"/>
    </source>
</evidence>
<name>A0ABR4KNA2_9EURO</name>
<sequence length="188" mass="20425">MLTIRQSALLYATLLPSFLTTLTHAGNTPNTPLESLILADCGIGLGANGGSTSREMIYYAGDVWTGNGLETHRPKMMVNVPWTGAYPWGQAGGVSARMPNGDVFTVHINGAIHDPEPAGDAWHLFEMNLPLKCYSYHWDKVYQLDDGKWCSSAYVCNHRGTPYVKPGGNPVAPPAPSPPREVCDVLRN</sequence>
<feature type="signal peptide" evidence="2">
    <location>
        <begin position="1"/>
        <end position="25"/>
    </location>
</feature>